<accession>A0ABW3M9A3</accession>
<dbReference type="EMBL" id="JBHTIS010000675">
    <property type="protein sequence ID" value="MFD1046492.1"/>
    <property type="molecule type" value="Genomic_DNA"/>
</dbReference>
<name>A0ABW3M9A3_9PSEU</name>
<dbReference type="Gene3D" id="2.60.120.10">
    <property type="entry name" value="Jelly Rolls"/>
    <property type="match status" value="1"/>
</dbReference>
<protein>
    <submittedName>
        <fullName evidence="2">Cupin domain-containing protein</fullName>
    </submittedName>
</protein>
<evidence type="ECO:0000313" key="2">
    <source>
        <dbReference type="EMBL" id="MFD1046492.1"/>
    </source>
</evidence>
<proteinExistence type="predicted"/>
<dbReference type="InterPro" id="IPR011051">
    <property type="entry name" value="RmlC_Cupin_sf"/>
</dbReference>
<dbReference type="InterPro" id="IPR014710">
    <property type="entry name" value="RmlC-like_jellyroll"/>
</dbReference>
<dbReference type="InterPro" id="IPR053146">
    <property type="entry name" value="QDO-like"/>
</dbReference>
<reference evidence="3" key="1">
    <citation type="journal article" date="2019" name="Int. J. Syst. Evol. Microbiol.">
        <title>The Global Catalogue of Microorganisms (GCM) 10K type strain sequencing project: providing services to taxonomists for standard genome sequencing and annotation.</title>
        <authorList>
            <consortium name="The Broad Institute Genomics Platform"/>
            <consortium name="The Broad Institute Genome Sequencing Center for Infectious Disease"/>
            <person name="Wu L."/>
            <person name="Ma J."/>
        </authorList>
    </citation>
    <scope>NUCLEOTIDE SEQUENCE [LARGE SCALE GENOMIC DNA]</scope>
    <source>
        <strain evidence="3">JCM 31486</strain>
    </source>
</reference>
<dbReference type="PANTHER" id="PTHR36440">
    <property type="entry name" value="PUTATIVE (AFU_ORTHOLOGUE AFUA_8G07350)-RELATED"/>
    <property type="match status" value="1"/>
</dbReference>
<feature type="domain" description="Cupin type-2" evidence="1">
    <location>
        <begin position="60"/>
        <end position="120"/>
    </location>
</feature>
<organism evidence="2 3">
    <name type="scientific">Kibdelosporangium lantanae</name>
    <dbReference type="NCBI Taxonomy" id="1497396"/>
    <lineage>
        <taxon>Bacteria</taxon>
        <taxon>Bacillati</taxon>
        <taxon>Actinomycetota</taxon>
        <taxon>Actinomycetes</taxon>
        <taxon>Pseudonocardiales</taxon>
        <taxon>Pseudonocardiaceae</taxon>
        <taxon>Kibdelosporangium</taxon>
    </lineage>
</organism>
<evidence type="ECO:0000259" key="1">
    <source>
        <dbReference type="Pfam" id="PF07883"/>
    </source>
</evidence>
<gene>
    <name evidence="2" type="ORF">ACFQ1S_13485</name>
</gene>
<dbReference type="PANTHER" id="PTHR36440:SF1">
    <property type="entry name" value="PUTATIVE (AFU_ORTHOLOGUE AFUA_8G07350)-RELATED"/>
    <property type="match status" value="1"/>
</dbReference>
<dbReference type="SUPFAM" id="SSF51182">
    <property type="entry name" value="RmlC-like cupins"/>
    <property type="match status" value="1"/>
</dbReference>
<dbReference type="Proteomes" id="UP001597045">
    <property type="component" value="Unassembled WGS sequence"/>
</dbReference>
<comment type="caution">
    <text evidence="2">The sequence shown here is derived from an EMBL/GenBank/DDBJ whole genome shotgun (WGS) entry which is preliminary data.</text>
</comment>
<dbReference type="InterPro" id="IPR013096">
    <property type="entry name" value="Cupin_2"/>
</dbReference>
<sequence>MSYPEPLYLGESGEVSAYYRPTDHAPELVYPSGTRIHYLATGETTAGGYGLYRYEMSGPGGPGPHFHRTISESFYVLTGVMEIFNGDKWITASVGDFVHVPAGGIHGFRNTSGEPASMLLHFAPGAPREAYFEGLVTLGELTDEQRQEFMDYHDNVWV</sequence>
<evidence type="ECO:0000313" key="3">
    <source>
        <dbReference type="Proteomes" id="UP001597045"/>
    </source>
</evidence>
<dbReference type="Pfam" id="PF07883">
    <property type="entry name" value="Cupin_2"/>
    <property type="match status" value="1"/>
</dbReference>
<keyword evidence="3" id="KW-1185">Reference proteome</keyword>